<accession>A0A0R1X0A9</accession>
<gene>
    <name evidence="1" type="ORF">FC91_GL001590</name>
</gene>
<dbReference type="EMBL" id="AZFW01000150">
    <property type="protein sequence ID" value="KRM23730.1"/>
    <property type="molecule type" value="Genomic_DNA"/>
</dbReference>
<dbReference type="PATRIC" id="fig|1122147.4.peg.1649"/>
<protein>
    <submittedName>
        <fullName evidence="1">Uncharacterized protein</fullName>
    </submittedName>
</protein>
<evidence type="ECO:0000313" key="2">
    <source>
        <dbReference type="Proteomes" id="UP000050949"/>
    </source>
</evidence>
<proteinExistence type="predicted"/>
<organism evidence="1 2">
    <name type="scientific">Schleiferilactobacillus harbinensis DSM 16991</name>
    <dbReference type="NCBI Taxonomy" id="1122147"/>
    <lineage>
        <taxon>Bacteria</taxon>
        <taxon>Bacillati</taxon>
        <taxon>Bacillota</taxon>
        <taxon>Bacilli</taxon>
        <taxon>Lactobacillales</taxon>
        <taxon>Lactobacillaceae</taxon>
        <taxon>Schleiferilactobacillus</taxon>
    </lineage>
</organism>
<dbReference type="AlphaFoldDB" id="A0A0R1X0A9"/>
<dbReference type="GeneID" id="78511047"/>
<comment type="caution">
    <text evidence="1">The sequence shown here is derived from an EMBL/GenBank/DDBJ whole genome shotgun (WGS) entry which is preliminary data.</text>
</comment>
<reference evidence="1 2" key="1">
    <citation type="journal article" date="2015" name="Genome Announc.">
        <title>Expanding the biotechnology potential of lactobacilli through comparative genomics of 213 strains and associated genera.</title>
        <authorList>
            <person name="Sun Z."/>
            <person name="Harris H.M."/>
            <person name="McCann A."/>
            <person name="Guo C."/>
            <person name="Argimon S."/>
            <person name="Zhang W."/>
            <person name="Yang X."/>
            <person name="Jeffery I.B."/>
            <person name="Cooney J.C."/>
            <person name="Kagawa T.F."/>
            <person name="Liu W."/>
            <person name="Song Y."/>
            <person name="Salvetti E."/>
            <person name="Wrobel A."/>
            <person name="Rasinkangas P."/>
            <person name="Parkhill J."/>
            <person name="Rea M.C."/>
            <person name="O'Sullivan O."/>
            <person name="Ritari J."/>
            <person name="Douillard F.P."/>
            <person name="Paul Ross R."/>
            <person name="Yang R."/>
            <person name="Briner A.E."/>
            <person name="Felis G.E."/>
            <person name="de Vos W.M."/>
            <person name="Barrangou R."/>
            <person name="Klaenhammer T.R."/>
            <person name="Caufield P.W."/>
            <person name="Cui Y."/>
            <person name="Zhang H."/>
            <person name="O'Toole P.W."/>
        </authorList>
    </citation>
    <scope>NUCLEOTIDE SEQUENCE [LARGE SCALE GENOMIC DNA]</scope>
    <source>
        <strain evidence="1 2">DSM 16991</strain>
    </source>
</reference>
<evidence type="ECO:0000313" key="1">
    <source>
        <dbReference type="EMBL" id="KRM23730.1"/>
    </source>
</evidence>
<dbReference type="OrthoDB" id="2306268at2"/>
<name>A0A0R1X0A9_9LACO</name>
<dbReference type="Proteomes" id="UP000050949">
    <property type="component" value="Unassembled WGS sequence"/>
</dbReference>
<dbReference type="RefSeq" id="WP_027828310.1">
    <property type="nucleotide sequence ID" value="NZ_AUEH01000017.1"/>
</dbReference>
<sequence length="109" mass="12067">MNTEDKDWLMRQVRAFATGLGALLSKDSLRDFLEYKHYDSAIITDDDLDALIVYAQFQRLAEARQLSAADLAAASGIAADRLAAFTKGTALPTTAEQRQMQEFLDHAAE</sequence>